<dbReference type="Gene3D" id="1.25.40.10">
    <property type="entry name" value="Tetratricopeptide repeat domain"/>
    <property type="match status" value="1"/>
</dbReference>
<accession>A0A9X2N6Y1</accession>
<keyword evidence="2" id="KW-1185">Reference proteome</keyword>
<sequence length="213" mass="23646">MDLTEFISGLIGPGRGQDAYERGDYTAAAHQFEAIARATAERESAAYYGLAARCWIRCEKKDHAVRVLRMARGEADVLAPLIVFQLGLQGDENSPLSGPRTVSRDTEQRLAYEALVEAGHHDFGPRATVNLAALEYRMGNRALAQQLFERALAGTSRIARVQAAYNLGALADERGHRAQARRYYLRAVFSGGDRGFSQRALRKLVRKPANRRK</sequence>
<gene>
    <name evidence="1" type="ORF">M8542_02905</name>
</gene>
<organism evidence="1 2">
    <name type="scientific">Amycolatopsis iheyensis</name>
    <dbReference type="NCBI Taxonomy" id="2945988"/>
    <lineage>
        <taxon>Bacteria</taxon>
        <taxon>Bacillati</taxon>
        <taxon>Actinomycetota</taxon>
        <taxon>Actinomycetes</taxon>
        <taxon>Pseudonocardiales</taxon>
        <taxon>Pseudonocardiaceae</taxon>
        <taxon>Amycolatopsis</taxon>
    </lineage>
</organism>
<reference evidence="1" key="1">
    <citation type="submission" date="2022-06" db="EMBL/GenBank/DDBJ databases">
        <title>Amycolatopsis iheyaensis sp. nov., a new species of the genus Amycolatopsis isolated from soil in Iheya island, Japan.</title>
        <authorList>
            <person name="Ngamcharungchit C."/>
            <person name="Kanto H."/>
            <person name="Take A."/>
            <person name="Intra B."/>
            <person name="Matsumoto A."/>
            <person name="Panbangred W."/>
            <person name="Inahashi Y."/>
        </authorList>
    </citation>
    <scope>NUCLEOTIDE SEQUENCE</scope>
    <source>
        <strain evidence="1">OK19-0408</strain>
    </source>
</reference>
<comment type="caution">
    <text evidence="1">The sequence shown here is derived from an EMBL/GenBank/DDBJ whole genome shotgun (WGS) entry which is preliminary data.</text>
</comment>
<dbReference type="EMBL" id="JAMXQV010000001">
    <property type="protein sequence ID" value="MCR6481758.1"/>
    <property type="molecule type" value="Genomic_DNA"/>
</dbReference>
<evidence type="ECO:0000313" key="1">
    <source>
        <dbReference type="EMBL" id="MCR6481758.1"/>
    </source>
</evidence>
<dbReference type="Proteomes" id="UP001144096">
    <property type="component" value="Unassembled WGS sequence"/>
</dbReference>
<protein>
    <submittedName>
        <fullName evidence="1">Tetratricopeptide repeat protein</fullName>
    </submittedName>
</protein>
<proteinExistence type="predicted"/>
<dbReference type="AlphaFoldDB" id="A0A9X2N6Y1"/>
<dbReference type="InterPro" id="IPR011990">
    <property type="entry name" value="TPR-like_helical_dom_sf"/>
</dbReference>
<name>A0A9X2N6Y1_9PSEU</name>
<evidence type="ECO:0000313" key="2">
    <source>
        <dbReference type="Proteomes" id="UP001144096"/>
    </source>
</evidence>
<dbReference type="RefSeq" id="WP_257918383.1">
    <property type="nucleotide sequence ID" value="NZ_JAMXQV010000001.1"/>
</dbReference>
<dbReference type="SUPFAM" id="SSF48452">
    <property type="entry name" value="TPR-like"/>
    <property type="match status" value="1"/>
</dbReference>